<evidence type="ECO:0000313" key="3">
    <source>
        <dbReference type="EMBL" id="CAB4635701.1"/>
    </source>
</evidence>
<reference evidence="2" key="1">
    <citation type="submission" date="2020-05" db="EMBL/GenBank/DDBJ databases">
        <authorList>
            <person name="Chiriac C."/>
            <person name="Salcher M."/>
            <person name="Ghai R."/>
            <person name="Kavagutti S V."/>
        </authorList>
    </citation>
    <scope>NUCLEOTIDE SEQUENCE</scope>
</reference>
<dbReference type="AlphaFoldDB" id="A0A6J6F8H0"/>
<dbReference type="EMBL" id="CAEZTX010000078">
    <property type="protein sequence ID" value="CAB4585020.1"/>
    <property type="molecule type" value="Genomic_DNA"/>
</dbReference>
<feature type="transmembrane region" description="Helical" evidence="1">
    <location>
        <begin position="80"/>
        <end position="99"/>
    </location>
</feature>
<accession>A0A6J6F8H0</accession>
<organism evidence="2">
    <name type="scientific">freshwater metagenome</name>
    <dbReference type="NCBI Taxonomy" id="449393"/>
    <lineage>
        <taxon>unclassified sequences</taxon>
        <taxon>metagenomes</taxon>
        <taxon>ecological metagenomes</taxon>
    </lineage>
</organism>
<feature type="transmembrane region" description="Helical" evidence="1">
    <location>
        <begin position="111"/>
        <end position="131"/>
    </location>
</feature>
<keyword evidence="1" id="KW-1133">Transmembrane helix</keyword>
<gene>
    <name evidence="2" type="ORF">UFOPK1755_00767</name>
    <name evidence="3" type="ORF">UFOPK2155_00160</name>
</gene>
<evidence type="ECO:0000313" key="2">
    <source>
        <dbReference type="EMBL" id="CAB4585020.1"/>
    </source>
</evidence>
<keyword evidence="1" id="KW-0472">Membrane</keyword>
<protein>
    <submittedName>
        <fullName evidence="2">Unannotated protein</fullName>
    </submittedName>
</protein>
<feature type="transmembrane region" description="Helical" evidence="1">
    <location>
        <begin position="47"/>
        <end position="68"/>
    </location>
</feature>
<feature type="transmembrane region" description="Helical" evidence="1">
    <location>
        <begin position="19"/>
        <end position="35"/>
    </location>
</feature>
<keyword evidence="1" id="KW-0812">Transmembrane</keyword>
<sequence>MNLPGWLSSEKHRRLIQRWWILIVILWDVSKTFVIDKTLAQYGVNPYIYFAITISISIPYALVTARMLFAFIEKHWKNSIVYGSAAAIFHFLPDVYIFVTAKEVPRTLYDGLILIVVLFTGLSIRGIVLHVRANHAVQDK</sequence>
<evidence type="ECO:0000256" key="1">
    <source>
        <dbReference type="SAM" id="Phobius"/>
    </source>
</evidence>
<name>A0A6J6F8H0_9ZZZZ</name>
<dbReference type="EMBL" id="CAEZVX010000007">
    <property type="protein sequence ID" value="CAB4635701.1"/>
    <property type="molecule type" value="Genomic_DNA"/>
</dbReference>
<proteinExistence type="predicted"/>